<gene>
    <name evidence="2" type="ORF">METZ01_LOCUS55297</name>
</gene>
<organism evidence="2">
    <name type="scientific">marine metagenome</name>
    <dbReference type="NCBI Taxonomy" id="408172"/>
    <lineage>
        <taxon>unclassified sequences</taxon>
        <taxon>metagenomes</taxon>
        <taxon>ecological metagenomes</taxon>
    </lineage>
</organism>
<evidence type="ECO:0000313" key="2">
    <source>
        <dbReference type="EMBL" id="SVA02443.1"/>
    </source>
</evidence>
<accession>A0A381SMC7</accession>
<feature type="compositionally biased region" description="Polar residues" evidence="1">
    <location>
        <begin position="316"/>
        <end position="326"/>
    </location>
</feature>
<dbReference type="AlphaFoldDB" id="A0A381SMC7"/>
<dbReference type="SUPFAM" id="SSF55961">
    <property type="entry name" value="Bet v1-like"/>
    <property type="match status" value="1"/>
</dbReference>
<proteinExistence type="predicted"/>
<reference evidence="2" key="1">
    <citation type="submission" date="2018-05" db="EMBL/GenBank/DDBJ databases">
        <authorList>
            <person name="Lanie J.A."/>
            <person name="Ng W.-L."/>
            <person name="Kazmierczak K.M."/>
            <person name="Andrzejewski T.M."/>
            <person name="Davidsen T.M."/>
            <person name="Wayne K.J."/>
            <person name="Tettelin H."/>
            <person name="Glass J.I."/>
            <person name="Rusch D."/>
            <person name="Podicherti R."/>
            <person name="Tsui H.-C.T."/>
            <person name="Winkler M.E."/>
        </authorList>
    </citation>
    <scope>NUCLEOTIDE SEQUENCE</scope>
</reference>
<evidence type="ECO:0000256" key="1">
    <source>
        <dbReference type="SAM" id="MobiDB-lite"/>
    </source>
</evidence>
<protein>
    <submittedName>
        <fullName evidence="2">Uncharacterized protein</fullName>
    </submittedName>
</protein>
<name>A0A381SMC7_9ZZZZ</name>
<dbReference type="EMBL" id="UINC01003005">
    <property type="protein sequence ID" value="SVA02443.1"/>
    <property type="molecule type" value="Genomic_DNA"/>
</dbReference>
<feature type="region of interest" description="Disordered" evidence="1">
    <location>
        <begin position="295"/>
        <end position="326"/>
    </location>
</feature>
<sequence length="436" mass="49031">MSKPLTQIEPGTACTIKETGQSGTLEKIFYYPTKYEVKTDNGHTNHYTTHEIIFEGYERPKTKLNIPEAPYNGIGSSYASWTPFKANSQIRHHFSSSKEIVWKMITSLETYNVWFSGIQRAMPDIQSERYVHQFSFDKLPLIPGSFFKIRPASLAPWFRCRIITIEKEKEFGFDFRMTPFYEEYVSFKIEDAEQGVFVTCNRSSKGIFSFLSLLNWSSRKSKILRRLAAITPVIDFGKTHDESDDENAEDMWGGYASREDYINYAVNMGLQNNMDVINAITDKPTRGLAKAGLVRAKRTGETPPMPEKPAPGSEPSGASTANTGLSREQIVAMVVNKALDGDMDPINSIEDKPTRGIAKALMVKIKRGAAERPAMPEIPDTLSEQSENTVAESEEQLIERLVVTGLTGDMEEINALDNRVLRGKIKAAIVKAKRQK</sequence>